<dbReference type="CDD" id="cd02953">
    <property type="entry name" value="DsbDgamma"/>
    <property type="match status" value="1"/>
</dbReference>
<dbReference type="GO" id="GO:0045454">
    <property type="term" value="P:cell redox homeostasis"/>
    <property type="evidence" value="ECO:0007669"/>
    <property type="project" value="TreeGrafter"/>
</dbReference>
<dbReference type="AlphaFoldDB" id="A0A382SQP6"/>
<dbReference type="EMBL" id="UINC01130843">
    <property type="protein sequence ID" value="SVD12166.1"/>
    <property type="molecule type" value="Genomic_DNA"/>
</dbReference>
<evidence type="ECO:0000259" key="2">
    <source>
        <dbReference type="PROSITE" id="PS51352"/>
    </source>
</evidence>
<evidence type="ECO:0000256" key="1">
    <source>
        <dbReference type="SAM" id="MobiDB-lite"/>
    </source>
</evidence>
<sequence>DSVRKKVESVGAIVFKGDFTDKNPGMAAFIKSFGRPGVPLVLVYSPNKDTKPQILPELLRPGLVLAALEKAAANSSGPIGTPDPVKPDQSAPKIPNPMVPSDISWGEWSVESVAKAQAKGMPVLVDFTADWCAPCKHIEKTAINVPIVRKKLAQLRVMALKADYTGKGKVILEEMNRFGRPGPPLVLVYPPKERAKPIVMPQVFTSVDLLKALNQAGGSLSKAQKNLESAEASATPRR</sequence>
<dbReference type="InterPro" id="IPR036249">
    <property type="entry name" value="Thioredoxin-like_sf"/>
</dbReference>
<proteinExistence type="predicted"/>
<feature type="region of interest" description="Disordered" evidence="1">
    <location>
        <begin position="219"/>
        <end position="238"/>
    </location>
</feature>
<dbReference type="SUPFAM" id="SSF52833">
    <property type="entry name" value="Thioredoxin-like"/>
    <property type="match status" value="1"/>
</dbReference>
<feature type="domain" description="Thioredoxin" evidence="2">
    <location>
        <begin position="85"/>
        <end position="218"/>
    </location>
</feature>
<accession>A0A382SQP6</accession>
<name>A0A382SQP6_9ZZZZ</name>
<dbReference type="InterPro" id="IPR013766">
    <property type="entry name" value="Thioredoxin_domain"/>
</dbReference>
<dbReference type="GO" id="GO:0015035">
    <property type="term" value="F:protein-disulfide reductase activity"/>
    <property type="evidence" value="ECO:0007669"/>
    <property type="project" value="TreeGrafter"/>
</dbReference>
<dbReference type="InterPro" id="IPR035671">
    <property type="entry name" value="DsbD_gamma"/>
</dbReference>
<protein>
    <recommendedName>
        <fullName evidence="2">Thioredoxin domain-containing protein</fullName>
    </recommendedName>
</protein>
<organism evidence="3">
    <name type="scientific">marine metagenome</name>
    <dbReference type="NCBI Taxonomy" id="408172"/>
    <lineage>
        <taxon>unclassified sequences</taxon>
        <taxon>metagenomes</taxon>
        <taxon>ecological metagenomes</taxon>
    </lineage>
</organism>
<dbReference type="Pfam" id="PF13899">
    <property type="entry name" value="Thioredoxin_7"/>
    <property type="match status" value="1"/>
</dbReference>
<dbReference type="Gene3D" id="3.40.30.10">
    <property type="entry name" value="Glutaredoxin"/>
    <property type="match status" value="1"/>
</dbReference>
<dbReference type="PROSITE" id="PS51352">
    <property type="entry name" value="THIOREDOXIN_2"/>
    <property type="match status" value="1"/>
</dbReference>
<feature type="non-terminal residue" evidence="3">
    <location>
        <position position="1"/>
    </location>
</feature>
<gene>
    <name evidence="3" type="ORF">METZ01_LOCUS365020</name>
</gene>
<dbReference type="PANTHER" id="PTHR32234:SF3">
    <property type="entry name" value="SUPPRESSION OF COPPER SENSITIVITY PROTEIN"/>
    <property type="match status" value="1"/>
</dbReference>
<reference evidence="3" key="1">
    <citation type="submission" date="2018-05" db="EMBL/GenBank/DDBJ databases">
        <authorList>
            <person name="Lanie J.A."/>
            <person name="Ng W.-L."/>
            <person name="Kazmierczak K.M."/>
            <person name="Andrzejewski T.M."/>
            <person name="Davidsen T.M."/>
            <person name="Wayne K.J."/>
            <person name="Tettelin H."/>
            <person name="Glass J.I."/>
            <person name="Rusch D."/>
            <person name="Podicherti R."/>
            <person name="Tsui H.-C.T."/>
            <person name="Winkler M.E."/>
        </authorList>
    </citation>
    <scope>NUCLEOTIDE SEQUENCE</scope>
</reference>
<dbReference type="PANTHER" id="PTHR32234">
    <property type="entry name" value="THIOL:DISULFIDE INTERCHANGE PROTEIN DSBD"/>
    <property type="match status" value="1"/>
</dbReference>
<evidence type="ECO:0000313" key="3">
    <source>
        <dbReference type="EMBL" id="SVD12166.1"/>
    </source>
</evidence>